<dbReference type="Pfam" id="PF03199">
    <property type="entry name" value="GSH_synthase"/>
    <property type="match status" value="1"/>
</dbReference>
<evidence type="ECO:0000256" key="7">
    <source>
        <dbReference type="ARBA" id="ARBA00022840"/>
    </source>
</evidence>
<keyword evidence="8 9" id="KW-0460">Magnesium</keyword>
<evidence type="ECO:0000256" key="2">
    <source>
        <dbReference type="ARBA" id="ARBA00010385"/>
    </source>
</evidence>
<comment type="cofactor">
    <cofactor evidence="9 11">
        <name>Mg(2+)</name>
        <dbReference type="ChEBI" id="CHEBI:18420"/>
    </cofactor>
    <text evidence="9 11">Binds 1 Mg(2+) ion per subunit.</text>
</comment>
<evidence type="ECO:0000256" key="1">
    <source>
        <dbReference type="ARBA" id="ARBA00004965"/>
    </source>
</evidence>
<dbReference type="OrthoDB" id="2020073at2759"/>
<protein>
    <recommendedName>
        <fullName evidence="9">Glutathione synthetase</fullName>
        <shortName evidence="9">GSH-S</shortName>
        <ecNumber evidence="9">6.3.2.3</ecNumber>
    </recommendedName>
</protein>
<dbReference type="EC" id="6.3.2.3" evidence="9"/>
<reference evidence="14" key="1">
    <citation type="submission" date="2020-04" db="EMBL/GenBank/DDBJ databases">
        <title>Genome Assembly and Annotation of Botryosphaeria dothidea sdau 11-99, a Latent Pathogen of Apple Fruit Ring Rot in China.</title>
        <authorList>
            <person name="Yu C."/>
            <person name="Diao Y."/>
            <person name="Lu Q."/>
            <person name="Zhao J."/>
            <person name="Cui S."/>
            <person name="Peng C."/>
            <person name="He B."/>
            <person name="Liu H."/>
        </authorList>
    </citation>
    <scope>NUCLEOTIDE SEQUENCE [LARGE SCALE GENOMIC DNA]</scope>
    <source>
        <strain evidence="14">Sdau11-99</strain>
    </source>
</reference>
<comment type="pathway">
    <text evidence="1 9">Sulfur metabolism; glutathione biosynthesis; glutathione from L-cysteine and L-glutamate: step 2/2.</text>
</comment>
<evidence type="ECO:0000256" key="3">
    <source>
        <dbReference type="ARBA" id="ARBA00022598"/>
    </source>
</evidence>
<evidence type="ECO:0000256" key="12">
    <source>
        <dbReference type="SAM" id="MobiDB-lite"/>
    </source>
</evidence>
<feature type="binding site" evidence="10">
    <location>
        <position position="526"/>
    </location>
    <ligand>
        <name>ATP</name>
        <dbReference type="ChEBI" id="CHEBI:30616"/>
    </ligand>
</feature>
<dbReference type="Pfam" id="PF03917">
    <property type="entry name" value="GSH_synth_ATP"/>
    <property type="match status" value="1"/>
</dbReference>
<comment type="similarity">
    <text evidence="2 9">Belongs to the eukaryotic GSH synthase family.</text>
</comment>
<dbReference type="InterPro" id="IPR004887">
    <property type="entry name" value="GSH_synth_subst-bd"/>
</dbReference>
<keyword evidence="5 9" id="KW-0479">Metal-binding</keyword>
<dbReference type="GO" id="GO:0043295">
    <property type="term" value="F:glutathione binding"/>
    <property type="evidence" value="ECO:0007669"/>
    <property type="project" value="UniProtKB-UniRule"/>
</dbReference>
<keyword evidence="14" id="KW-0456">Lyase</keyword>
<keyword evidence="6 9" id="KW-0547">Nucleotide-binding</keyword>
<name>A0A8H4NAL4_9PEZI</name>
<dbReference type="InterPro" id="IPR037013">
    <property type="entry name" value="GSH-S_sub-bd_sf"/>
</dbReference>
<dbReference type="GO" id="GO:0005524">
    <property type="term" value="F:ATP binding"/>
    <property type="evidence" value="ECO:0007669"/>
    <property type="project" value="UniProtKB-UniRule"/>
</dbReference>
<feature type="binding site" evidence="10">
    <location>
        <position position="486"/>
    </location>
    <ligand>
        <name>ATP</name>
        <dbReference type="ChEBI" id="CHEBI:30616"/>
    </ligand>
</feature>
<keyword evidence="15" id="KW-1185">Reference proteome</keyword>
<keyword evidence="4 9" id="KW-0317">Glutathione biosynthesis</keyword>
<feature type="binding site" evidence="10">
    <location>
        <position position="366"/>
    </location>
    <ligand>
        <name>ATP</name>
        <dbReference type="ChEBI" id="CHEBI:30616"/>
    </ligand>
</feature>
<feature type="binding site" evidence="11">
    <location>
        <position position="194"/>
    </location>
    <ligand>
        <name>Mg(2+)</name>
        <dbReference type="ChEBI" id="CHEBI:18420"/>
    </ligand>
</feature>
<evidence type="ECO:0000256" key="6">
    <source>
        <dbReference type="ARBA" id="ARBA00022741"/>
    </source>
</evidence>
<feature type="binding site" evidence="11">
    <location>
        <position position="431"/>
    </location>
    <ligand>
        <name>Mg(2+)</name>
        <dbReference type="ChEBI" id="CHEBI:18420"/>
    </ligand>
</feature>
<accession>A0A8H4NAL4</accession>
<dbReference type="EMBL" id="WWBZ02000007">
    <property type="protein sequence ID" value="KAF4311981.1"/>
    <property type="molecule type" value="Genomic_DNA"/>
</dbReference>
<dbReference type="AlphaFoldDB" id="A0A8H4NAL4"/>
<dbReference type="InterPro" id="IPR014049">
    <property type="entry name" value="Glutathione_synthase_N_euk"/>
</dbReference>
<evidence type="ECO:0000256" key="10">
    <source>
        <dbReference type="PIRSR" id="PIRSR001558-1"/>
    </source>
</evidence>
<evidence type="ECO:0000256" key="4">
    <source>
        <dbReference type="ARBA" id="ARBA00022684"/>
    </source>
</evidence>
<dbReference type="Gene3D" id="3.30.1490.80">
    <property type="match status" value="1"/>
</dbReference>
<dbReference type="GO" id="GO:0004363">
    <property type="term" value="F:glutathione synthase activity"/>
    <property type="evidence" value="ECO:0007669"/>
    <property type="project" value="UniProtKB-UniRule"/>
</dbReference>
<keyword evidence="3 9" id="KW-0436">Ligase</keyword>
<sequence length="549" mass="59682">MRESRVVKVLNRVLPEGMGSSQKAPAERSNGDDDDEHYTWNIPESQRAGDLGDLVEQIKDYQFTHGSMIKLVRTTEGPTVLSRPIGVSVYPTPFPRARFDEAISLQKAFNKLYAGISEDPEWLEQALRHLIATDPFTRSLWDIHKEATRDRRAETIALDDQPITLGLFRSDYMLHSSPSPSSLQAAHLKQVEFNTIACAGGCHATTTASMHAHLALYNNAPSSLPANATTAALAAALASAHAAYGPSQSGHPLAILTLVQPHNTNTCDERPLEYALWSRTPPIACHRLHFGAPVLHRTTLGPRGALLLKLPGRGVREISVVYFRAGYEAREYAADADADGVAARFFVERSRAVKCPSVLAQLATWKAVQRALGEQGAVERFLGRGGEADAVRRTFAPMYRLDGETEEGLRARGLVGERASAGGYVLKPSLEGGGHNVYGEEIPGFLQGVEERLWGNYVVMEAMRPPVVSNTLMGPKGLYQGPVVSELGVFGAVMWERKGEKVGGDGKGGGIDILKNENAGWSFKTKAAHVNEMSVIKGYGCFDCPDLVD</sequence>
<dbReference type="GO" id="GO:0005829">
    <property type="term" value="C:cytosol"/>
    <property type="evidence" value="ECO:0007669"/>
    <property type="project" value="TreeGrafter"/>
</dbReference>
<feature type="binding site" evidence="10">
    <location>
        <position position="532"/>
    </location>
    <ligand>
        <name>ATP</name>
        <dbReference type="ChEBI" id="CHEBI:30616"/>
    </ligand>
</feature>
<dbReference type="Gene3D" id="3.30.470.20">
    <property type="entry name" value="ATP-grasp fold, B domain"/>
    <property type="match status" value="1"/>
</dbReference>
<feature type="binding site" evidence="10">
    <location>
        <position position="192"/>
    </location>
    <ligand>
        <name>ATP</name>
        <dbReference type="ChEBI" id="CHEBI:30616"/>
    </ligand>
</feature>
<dbReference type="InterPro" id="IPR014709">
    <property type="entry name" value="Glutathione_synthase_C_euk"/>
</dbReference>
<feature type="domain" description="Glutathione synthase substrate-binding" evidence="13">
    <location>
        <begin position="254"/>
        <end position="363"/>
    </location>
</feature>
<proteinExistence type="inferred from homology"/>
<dbReference type="UniPathway" id="UPA00142">
    <property type="reaction ID" value="UER00210"/>
</dbReference>
<gene>
    <name evidence="14" type="ORF">GTA08_BOTSDO12129</name>
</gene>
<dbReference type="SUPFAM" id="SSF56059">
    <property type="entry name" value="Glutathione synthetase ATP-binding domain-like"/>
    <property type="match status" value="1"/>
</dbReference>
<comment type="catalytic activity">
    <reaction evidence="9">
        <text>gamma-L-glutamyl-L-cysteine + glycine + ATP = glutathione + ADP + phosphate + H(+)</text>
        <dbReference type="Rhea" id="RHEA:13557"/>
        <dbReference type="ChEBI" id="CHEBI:15378"/>
        <dbReference type="ChEBI" id="CHEBI:30616"/>
        <dbReference type="ChEBI" id="CHEBI:43474"/>
        <dbReference type="ChEBI" id="CHEBI:57305"/>
        <dbReference type="ChEBI" id="CHEBI:57925"/>
        <dbReference type="ChEBI" id="CHEBI:58173"/>
        <dbReference type="ChEBI" id="CHEBI:456216"/>
        <dbReference type="EC" id="6.3.2.3"/>
    </reaction>
</comment>
<feature type="binding site" evidence="10">
    <location>
        <position position="438"/>
    </location>
    <ligand>
        <name>ATP</name>
        <dbReference type="ChEBI" id="CHEBI:30616"/>
    </ligand>
</feature>
<feature type="region of interest" description="Disordered" evidence="12">
    <location>
        <begin position="16"/>
        <end position="36"/>
    </location>
</feature>
<evidence type="ECO:0000256" key="5">
    <source>
        <dbReference type="ARBA" id="ARBA00022723"/>
    </source>
</evidence>
<evidence type="ECO:0000313" key="14">
    <source>
        <dbReference type="EMBL" id="KAF4311981.1"/>
    </source>
</evidence>
<dbReference type="GO" id="GO:0000287">
    <property type="term" value="F:magnesium ion binding"/>
    <property type="evidence" value="ECO:0007669"/>
    <property type="project" value="UniProtKB-UniRule"/>
</dbReference>
<dbReference type="PIRSF" id="PIRSF001558">
    <property type="entry name" value="GSHase"/>
    <property type="match status" value="1"/>
</dbReference>
<evidence type="ECO:0000256" key="11">
    <source>
        <dbReference type="PIRSR" id="PIRSR001558-2"/>
    </source>
</evidence>
<dbReference type="InterPro" id="IPR005615">
    <property type="entry name" value="Glutathione_synthase"/>
</dbReference>
<feature type="binding site" evidence="11">
    <location>
        <position position="192"/>
    </location>
    <ligand>
        <name>Mg(2+)</name>
        <dbReference type="ChEBI" id="CHEBI:18420"/>
    </ligand>
</feature>
<dbReference type="Gene3D" id="1.10.1080.10">
    <property type="entry name" value="Glutathione Synthetase, Chain A, domain 3"/>
    <property type="match status" value="1"/>
</dbReference>
<dbReference type="SUPFAM" id="SSF52440">
    <property type="entry name" value="PreATP-grasp domain"/>
    <property type="match status" value="1"/>
</dbReference>
<evidence type="ECO:0000256" key="9">
    <source>
        <dbReference type="PIRNR" id="PIRNR001558"/>
    </source>
</evidence>
<organism evidence="14 15">
    <name type="scientific">Botryosphaeria dothidea</name>
    <dbReference type="NCBI Taxonomy" id="55169"/>
    <lineage>
        <taxon>Eukaryota</taxon>
        <taxon>Fungi</taxon>
        <taxon>Dikarya</taxon>
        <taxon>Ascomycota</taxon>
        <taxon>Pezizomycotina</taxon>
        <taxon>Dothideomycetes</taxon>
        <taxon>Dothideomycetes incertae sedis</taxon>
        <taxon>Botryosphaeriales</taxon>
        <taxon>Botryosphaeriaceae</taxon>
        <taxon>Botryosphaeria</taxon>
    </lineage>
</organism>
<dbReference type="PANTHER" id="PTHR11130:SF0">
    <property type="entry name" value="GLUTATHIONE SYNTHETASE"/>
    <property type="match status" value="1"/>
</dbReference>
<evidence type="ECO:0000313" key="15">
    <source>
        <dbReference type="Proteomes" id="UP000572817"/>
    </source>
</evidence>
<dbReference type="Proteomes" id="UP000572817">
    <property type="component" value="Unassembled WGS sequence"/>
</dbReference>
<dbReference type="PANTHER" id="PTHR11130">
    <property type="entry name" value="GLUTATHIONE SYNTHETASE"/>
    <property type="match status" value="1"/>
</dbReference>
<dbReference type="Gene3D" id="3.30.1490.50">
    <property type="match status" value="1"/>
</dbReference>
<evidence type="ECO:0000256" key="8">
    <source>
        <dbReference type="ARBA" id="ARBA00022842"/>
    </source>
</evidence>
<feature type="binding site" evidence="10">
    <location>
        <begin position="427"/>
        <end position="436"/>
    </location>
    <ligand>
        <name>ATP</name>
        <dbReference type="ChEBI" id="CHEBI:30616"/>
    </ligand>
</feature>
<dbReference type="InterPro" id="IPR016185">
    <property type="entry name" value="PreATP-grasp_dom_sf"/>
</dbReference>
<evidence type="ECO:0000259" key="13">
    <source>
        <dbReference type="Pfam" id="PF03199"/>
    </source>
</evidence>
<feature type="binding site" evidence="10">
    <location>
        <position position="169"/>
    </location>
    <ligand>
        <name>substrate</name>
    </ligand>
</feature>
<dbReference type="GO" id="GO:0016829">
    <property type="term" value="F:lyase activity"/>
    <property type="evidence" value="ECO:0007669"/>
    <property type="project" value="UniProtKB-KW"/>
</dbReference>
<comment type="caution">
    <text evidence="14">The sequence shown here is derived from an EMBL/GenBank/DDBJ whole genome shotgun (WGS) entry which is preliminary data.</text>
</comment>
<dbReference type="Gene3D" id="3.40.50.1760">
    <property type="entry name" value="Glutathione synthase, substrate-binding domain superfamily, eukaryotic"/>
    <property type="match status" value="1"/>
</dbReference>
<dbReference type="InterPro" id="IPR014042">
    <property type="entry name" value="Glutathione_synthase_a-hlx"/>
</dbReference>
<keyword evidence="7 9" id="KW-0067">ATP-binding</keyword>